<feature type="domain" description="RNase H type-1" evidence="1">
    <location>
        <begin position="137"/>
        <end position="185"/>
    </location>
</feature>
<dbReference type="AlphaFoldDB" id="A0A6A6LZV7"/>
<dbReference type="InterPro" id="IPR002156">
    <property type="entry name" value="RNaseH_domain"/>
</dbReference>
<proteinExistence type="predicted"/>
<reference evidence="2 3" key="1">
    <citation type="journal article" date="2020" name="Mol. Plant">
        <title>The Chromosome-Based Rubber Tree Genome Provides New Insights into Spurge Genome Evolution and Rubber Biosynthesis.</title>
        <authorList>
            <person name="Liu J."/>
            <person name="Shi C."/>
            <person name="Shi C.C."/>
            <person name="Li W."/>
            <person name="Zhang Q.J."/>
            <person name="Zhang Y."/>
            <person name="Li K."/>
            <person name="Lu H.F."/>
            <person name="Shi C."/>
            <person name="Zhu S.T."/>
            <person name="Xiao Z.Y."/>
            <person name="Nan H."/>
            <person name="Yue Y."/>
            <person name="Zhu X.G."/>
            <person name="Wu Y."/>
            <person name="Hong X.N."/>
            <person name="Fan G.Y."/>
            <person name="Tong Y."/>
            <person name="Zhang D."/>
            <person name="Mao C.L."/>
            <person name="Liu Y.L."/>
            <person name="Hao S.J."/>
            <person name="Liu W.Q."/>
            <person name="Lv M.Q."/>
            <person name="Zhang H.B."/>
            <person name="Liu Y."/>
            <person name="Hu-Tang G.R."/>
            <person name="Wang J.P."/>
            <person name="Wang J.H."/>
            <person name="Sun Y.H."/>
            <person name="Ni S.B."/>
            <person name="Chen W.B."/>
            <person name="Zhang X.C."/>
            <person name="Jiao Y.N."/>
            <person name="Eichler E.E."/>
            <person name="Li G.H."/>
            <person name="Liu X."/>
            <person name="Gao L.Z."/>
        </authorList>
    </citation>
    <scope>NUCLEOTIDE SEQUENCE [LARGE SCALE GENOMIC DNA]</scope>
    <source>
        <strain evidence="3">cv. GT1</strain>
        <tissue evidence="2">Leaf</tissue>
    </source>
</reference>
<evidence type="ECO:0000313" key="3">
    <source>
        <dbReference type="Proteomes" id="UP000467840"/>
    </source>
</evidence>
<dbReference type="GO" id="GO:0003676">
    <property type="term" value="F:nucleic acid binding"/>
    <property type="evidence" value="ECO:0007669"/>
    <property type="project" value="InterPro"/>
</dbReference>
<protein>
    <recommendedName>
        <fullName evidence="1">RNase H type-1 domain-containing protein</fullName>
    </recommendedName>
</protein>
<name>A0A6A6LZV7_HEVBR</name>
<dbReference type="EMBL" id="JAAGAX010000008">
    <property type="protein sequence ID" value="KAF2305788.1"/>
    <property type="molecule type" value="Genomic_DNA"/>
</dbReference>
<keyword evidence="3" id="KW-1185">Reference proteome</keyword>
<organism evidence="2 3">
    <name type="scientific">Hevea brasiliensis</name>
    <name type="common">Para rubber tree</name>
    <name type="synonym">Siphonia brasiliensis</name>
    <dbReference type="NCBI Taxonomy" id="3981"/>
    <lineage>
        <taxon>Eukaryota</taxon>
        <taxon>Viridiplantae</taxon>
        <taxon>Streptophyta</taxon>
        <taxon>Embryophyta</taxon>
        <taxon>Tracheophyta</taxon>
        <taxon>Spermatophyta</taxon>
        <taxon>Magnoliopsida</taxon>
        <taxon>eudicotyledons</taxon>
        <taxon>Gunneridae</taxon>
        <taxon>Pentapetalae</taxon>
        <taxon>rosids</taxon>
        <taxon>fabids</taxon>
        <taxon>Malpighiales</taxon>
        <taxon>Euphorbiaceae</taxon>
        <taxon>Crotonoideae</taxon>
        <taxon>Micrandreae</taxon>
        <taxon>Hevea</taxon>
    </lineage>
</organism>
<gene>
    <name evidence="2" type="ORF">GH714_008187</name>
</gene>
<evidence type="ECO:0000313" key="2">
    <source>
        <dbReference type="EMBL" id="KAF2305788.1"/>
    </source>
</evidence>
<dbReference type="GO" id="GO:0004523">
    <property type="term" value="F:RNA-DNA hybrid ribonuclease activity"/>
    <property type="evidence" value="ECO:0007669"/>
    <property type="project" value="InterPro"/>
</dbReference>
<dbReference type="Proteomes" id="UP000467840">
    <property type="component" value="Chromosome 9"/>
</dbReference>
<evidence type="ECO:0000259" key="1">
    <source>
        <dbReference type="Pfam" id="PF13456"/>
    </source>
</evidence>
<accession>A0A6A6LZV7</accession>
<sequence>MVWHFDSRGIYTVRSGYRLSLVMRFGCELFSISCLQGQCCKAAFQGYYPLVYIVIPQKLWFIFAETVVTPNKFGGCVAFHEYLQFQGFTFKQWTLFEGKVWNSQDVVCRAGYMVAEFHQVHGFSGFIGGRQVGRGVTDEFGQVLPCSSKCVHRFWDPDVSEALALAYGLQLASDLSFSYVIAETD</sequence>
<comment type="caution">
    <text evidence="2">The sequence shown here is derived from an EMBL/GenBank/DDBJ whole genome shotgun (WGS) entry which is preliminary data.</text>
</comment>
<dbReference type="Pfam" id="PF13456">
    <property type="entry name" value="RVT_3"/>
    <property type="match status" value="1"/>
</dbReference>